<dbReference type="Gramene" id="ONK66031">
    <property type="protein sequence ID" value="ONK66031"/>
    <property type="gene ID" value="A4U43_C06F3460"/>
</dbReference>
<sequence length="196" mass="21793">MQGGWCEGEDRWCAIEGECGGRGEVVRKSGEWDDSSQWGIRRGRVVVMSVFGHCCWRGAGDEIRSNRVAISPTGRCLFGGISSAGRWNRGLVYDYCGELSYFLWHLNYSGMNIGRLLTSADCSGAKRRAWNDYRMSAGCSSLELVIGGNEGRIRKTVDDVGRGRAVYRAEVDAKGSKVRWSLQVGFRGRAEVDAFW</sequence>
<evidence type="ECO:0000313" key="1">
    <source>
        <dbReference type="EMBL" id="ONK66031.1"/>
    </source>
</evidence>
<name>A0A5P1EN89_ASPOF</name>
<protein>
    <submittedName>
        <fullName evidence="1">Uncharacterized protein</fullName>
    </submittedName>
</protein>
<accession>A0A5P1EN89</accession>
<gene>
    <name evidence="1" type="ORF">A4U43_C06F3460</name>
</gene>
<keyword evidence="2" id="KW-1185">Reference proteome</keyword>
<proteinExistence type="predicted"/>
<organism evidence="1 2">
    <name type="scientific">Asparagus officinalis</name>
    <name type="common">Garden asparagus</name>
    <dbReference type="NCBI Taxonomy" id="4686"/>
    <lineage>
        <taxon>Eukaryota</taxon>
        <taxon>Viridiplantae</taxon>
        <taxon>Streptophyta</taxon>
        <taxon>Embryophyta</taxon>
        <taxon>Tracheophyta</taxon>
        <taxon>Spermatophyta</taxon>
        <taxon>Magnoliopsida</taxon>
        <taxon>Liliopsida</taxon>
        <taxon>Asparagales</taxon>
        <taxon>Asparagaceae</taxon>
        <taxon>Asparagoideae</taxon>
        <taxon>Asparagus</taxon>
    </lineage>
</organism>
<dbReference type="EMBL" id="CM007386">
    <property type="protein sequence ID" value="ONK66031.1"/>
    <property type="molecule type" value="Genomic_DNA"/>
</dbReference>
<dbReference type="Proteomes" id="UP000243459">
    <property type="component" value="Chromosome 6"/>
</dbReference>
<evidence type="ECO:0000313" key="2">
    <source>
        <dbReference type="Proteomes" id="UP000243459"/>
    </source>
</evidence>
<reference evidence="2" key="1">
    <citation type="journal article" date="2017" name="Nat. Commun.">
        <title>The asparagus genome sheds light on the origin and evolution of a young Y chromosome.</title>
        <authorList>
            <person name="Harkess A."/>
            <person name="Zhou J."/>
            <person name="Xu C."/>
            <person name="Bowers J.E."/>
            <person name="Van der Hulst R."/>
            <person name="Ayyampalayam S."/>
            <person name="Mercati F."/>
            <person name="Riccardi P."/>
            <person name="McKain M.R."/>
            <person name="Kakrana A."/>
            <person name="Tang H."/>
            <person name="Ray J."/>
            <person name="Groenendijk J."/>
            <person name="Arikit S."/>
            <person name="Mathioni S.M."/>
            <person name="Nakano M."/>
            <person name="Shan H."/>
            <person name="Telgmann-Rauber A."/>
            <person name="Kanno A."/>
            <person name="Yue Z."/>
            <person name="Chen H."/>
            <person name="Li W."/>
            <person name="Chen Y."/>
            <person name="Xu X."/>
            <person name="Zhang Y."/>
            <person name="Luo S."/>
            <person name="Chen H."/>
            <person name="Gao J."/>
            <person name="Mao Z."/>
            <person name="Pires J.C."/>
            <person name="Luo M."/>
            <person name="Kudrna D."/>
            <person name="Wing R.A."/>
            <person name="Meyers B.C."/>
            <person name="Yi K."/>
            <person name="Kong H."/>
            <person name="Lavrijsen P."/>
            <person name="Sunseri F."/>
            <person name="Falavigna A."/>
            <person name="Ye Y."/>
            <person name="Leebens-Mack J.H."/>
            <person name="Chen G."/>
        </authorList>
    </citation>
    <scope>NUCLEOTIDE SEQUENCE [LARGE SCALE GENOMIC DNA]</scope>
    <source>
        <strain evidence="2">cv. DH0086</strain>
    </source>
</reference>
<dbReference type="AlphaFoldDB" id="A0A5P1EN89"/>